<reference evidence="1 2" key="1">
    <citation type="submission" date="2017-02" db="EMBL/GenBank/DDBJ databases">
        <title>The new phylogeny of genus Mycobacterium.</title>
        <authorList>
            <person name="Tortoli E."/>
            <person name="Trovato A."/>
            <person name="Cirillo D.M."/>
        </authorList>
    </citation>
    <scope>NUCLEOTIDE SEQUENCE [LARGE SCALE GENOMIC DNA]</scope>
    <source>
        <strain evidence="1 2">IP1130001</strain>
    </source>
</reference>
<accession>A0ABX3SLA8</accession>
<dbReference type="Proteomes" id="UP000243140">
    <property type="component" value="Unassembled WGS sequence"/>
</dbReference>
<evidence type="ECO:0000313" key="1">
    <source>
        <dbReference type="EMBL" id="ORA77818.1"/>
    </source>
</evidence>
<proteinExistence type="predicted"/>
<name>A0ABX3SLA8_MYCMA</name>
<comment type="caution">
    <text evidence="1">The sequence shown here is derived from an EMBL/GenBank/DDBJ whole genome shotgun (WGS) entry which is preliminary data.</text>
</comment>
<evidence type="ECO:0008006" key="3">
    <source>
        <dbReference type="Google" id="ProtNLM"/>
    </source>
</evidence>
<evidence type="ECO:0000313" key="2">
    <source>
        <dbReference type="Proteomes" id="UP000243140"/>
    </source>
</evidence>
<organism evidence="1 2">
    <name type="scientific">Mycobacterium malmoense</name>
    <dbReference type="NCBI Taxonomy" id="1780"/>
    <lineage>
        <taxon>Bacteria</taxon>
        <taxon>Bacillati</taxon>
        <taxon>Actinomycetota</taxon>
        <taxon>Actinomycetes</taxon>
        <taxon>Mycobacteriales</taxon>
        <taxon>Mycobacteriaceae</taxon>
        <taxon>Mycobacterium</taxon>
    </lineage>
</organism>
<sequence length="427" mass="43384">MQQLTALRPLATAGAAAIGASVIALTPVLSTDVASDLQRGTVAIQHRAIELADTVANPIQTWIDTFQAAGINIQSLVTQFQAHPFPGLEQVAANFLQYGVDYVSPYHTAVNAAVNYFLGTGSSDFVPRIQQALAEAAAGQFSGSSGAVQTLVGALYTNPVIQVLEPLETIPQILNPITQNLANATDYLTTNGIADIGVFFVFGLPVVFEQTLGTSIQNVYNSFTAGDAVGALINAVDIPGAVTNALLNGSYSGGNYFNGLISDGSGLAKTLFLTIPQQLTPEIVAPGAQNIMSGGSLLTAYQDFFNTLTNGWPTAQEVFNNLLNVIDYALSKSSISAAAANGGDFAALAPAASAMAGLPGLSAGVLKAFDPAAVTNIAGSLGPSLAADIAGSLGSSLGAGVTGSLGTLAGTLSVDLSTIAFNILSAL</sequence>
<dbReference type="EMBL" id="MVHV01000035">
    <property type="protein sequence ID" value="ORA77818.1"/>
    <property type="molecule type" value="Genomic_DNA"/>
</dbReference>
<gene>
    <name evidence="1" type="ORF">BST29_22770</name>
</gene>
<protein>
    <recommendedName>
        <fullName evidence="3">PE-PGRS family protein</fullName>
    </recommendedName>
</protein>
<keyword evidence="2" id="KW-1185">Reference proteome</keyword>